<evidence type="ECO:0000313" key="2">
    <source>
        <dbReference type="Proteomes" id="UP001177260"/>
    </source>
</evidence>
<reference evidence="1 2" key="1">
    <citation type="journal article" date="2023" name="ACS Omega">
        <title>Identification of the Neoaspergillic Acid Biosynthesis Gene Cluster by Establishing an In Vitro CRISPR-Ribonucleoprotein Genetic System in Aspergillus melleus.</title>
        <authorList>
            <person name="Yuan B."/>
            <person name="Grau M.F."/>
            <person name="Murata R.M."/>
            <person name="Torok T."/>
            <person name="Venkateswaran K."/>
            <person name="Stajich J.E."/>
            <person name="Wang C.C.C."/>
        </authorList>
    </citation>
    <scope>NUCLEOTIDE SEQUENCE [LARGE SCALE GENOMIC DNA]</scope>
    <source>
        <strain evidence="1 2">IMV 1140</strain>
    </source>
</reference>
<comment type="caution">
    <text evidence="1">The sequence shown here is derived from an EMBL/GenBank/DDBJ whole genome shotgun (WGS) entry which is preliminary data.</text>
</comment>
<dbReference type="EMBL" id="JAOPJF010000021">
    <property type="protein sequence ID" value="KAK1145830.1"/>
    <property type="molecule type" value="Genomic_DNA"/>
</dbReference>
<sequence length="111" mass="12570">MPVHAHYNIDNNYRIDVHSHPVPDLWRNALIEAGNPVMNGALWNEGFPVPEWSLDAHIANMNDYGLNYSTLSITAPGVSFLSSKPKTMKSLARALIDQLYKYTQAYPDRLE</sequence>
<proteinExistence type="predicted"/>
<evidence type="ECO:0000313" key="1">
    <source>
        <dbReference type="EMBL" id="KAK1145830.1"/>
    </source>
</evidence>
<dbReference type="Proteomes" id="UP001177260">
    <property type="component" value="Unassembled WGS sequence"/>
</dbReference>
<organism evidence="1 2">
    <name type="scientific">Aspergillus melleus</name>
    <dbReference type="NCBI Taxonomy" id="138277"/>
    <lineage>
        <taxon>Eukaryota</taxon>
        <taxon>Fungi</taxon>
        <taxon>Dikarya</taxon>
        <taxon>Ascomycota</taxon>
        <taxon>Pezizomycotina</taxon>
        <taxon>Eurotiomycetes</taxon>
        <taxon>Eurotiomycetidae</taxon>
        <taxon>Eurotiales</taxon>
        <taxon>Aspergillaceae</taxon>
        <taxon>Aspergillus</taxon>
        <taxon>Aspergillus subgen. Circumdati</taxon>
    </lineage>
</organism>
<gene>
    <name evidence="1" type="ORF">N8T08_003776</name>
</gene>
<keyword evidence="2" id="KW-1185">Reference proteome</keyword>
<protein>
    <submittedName>
        <fullName evidence="1">Uncharacterized protein</fullName>
    </submittedName>
</protein>
<accession>A0ACC3B729</accession>
<name>A0ACC3B729_9EURO</name>